<feature type="domain" description="Amino acid transporter transmembrane" evidence="6">
    <location>
        <begin position="12"/>
        <end position="226"/>
    </location>
</feature>
<feature type="transmembrane region" description="Helical" evidence="5">
    <location>
        <begin position="20"/>
        <end position="40"/>
    </location>
</feature>
<evidence type="ECO:0000256" key="1">
    <source>
        <dbReference type="ARBA" id="ARBA00004141"/>
    </source>
</evidence>
<dbReference type="EMBL" id="JAPWTK010000183">
    <property type="protein sequence ID" value="KAJ8946516.1"/>
    <property type="molecule type" value="Genomic_DNA"/>
</dbReference>
<keyword evidence="4 5" id="KW-0472">Membrane</keyword>
<proteinExistence type="predicted"/>
<dbReference type="GO" id="GO:0015179">
    <property type="term" value="F:L-amino acid transmembrane transporter activity"/>
    <property type="evidence" value="ECO:0007669"/>
    <property type="project" value="TreeGrafter"/>
</dbReference>
<dbReference type="Proteomes" id="UP001162162">
    <property type="component" value="Unassembled WGS sequence"/>
</dbReference>
<evidence type="ECO:0000313" key="7">
    <source>
        <dbReference type="EMBL" id="KAJ8946516.1"/>
    </source>
</evidence>
<dbReference type="Pfam" id="PF01490">
    <property type="entry name" value="Aa_trans"/>
    <property type="match status" value="1"/>
</dbReference>
<dbReference type="GO" id="GO:0005774">
    <property type="term" value="C:vacuolar membrane"/>
    <property type="evidence" value="ECO:0007669"/>
    <property type="project" value="TreeGrafter"/>
</dbReference>
<dbReference type="PANTHER" id="PTHR22950:SF349">
    <property type="entry name" value="AMINO ACID TRANSPORTER TRANSMEMBRANE DOMAIN-CONTAINING PROTEIN"/>
    <property type="match status" value="1"/>
</dbReference>
<accession>A0AAV8Y815</accession>
<evidence type="ECO:0000256" key="2">
    <source>
        <dbReference type="ARBA" id="ARBA00022692"/>
    </source>
</evidence>
<evidence type="ECO:0000259" key="6">
    <source>
        <dbReference type="Pfam" id="PF01490"/>
    </source>
</evidence>
<feature type="transmembrane region" description="Helical" evidence="5">
    <location>
        <begin position="208"/>
        <end position="231"/>
    </location>
</feature>
<evidence type="ECO:0000256" key="4">
    <source>
        <dbReference type="ARBA" id="ARBA00023136"/>
    </source>
</evidence>
<reference evidence="7" key="1">
    <citation type="journal article" date="2023" name="Insect Mol. Biol.">
        <title>Genome sequencing provides insights into the evolution of gene families encoding plant cell wall-degrading enzymes in longhorned beetles.</title>
        <authorList>
            <person name="Shin N.R."/>
            <person name="Okamura Y."/>
            <person name="Kirsch R."/>
            <person name="Pauchet Y."/>
        </authorList>
    </citation>
    <scope>NUCLEOTIDE SEQUENCE</scope>
    <source>
        <strain evidence="7">AMC_N1</strain>
    </source>
</reference>
<comment type="subcellular location">
    <subcellularLocation>
        <location evidence="1">Membrane</location>
        <topology evidence="1">Multi-pass membrane protein</topology>
    </subcellularLocation>
</comment>
<comment type="caution">
    <text evidence="7">The sequence shown here is derived from an EMBL/GenBank/DDBJ whole genome shotgun (WGS) entry which is preliminary data.</text>
</comment>
<feature type="transmembrane region" description="Helical" evidence="5">
    <location>
        <begin position="141"/>
        <end position="161"/>
    </location>
</feature>
<feature type="transmembrane region" description="Helical" evidence="5">
    <location>
        <begin position="52"/>
        <end position="77"/>
    </location>
</feature>
<protein>
    <recommendedName>
        <fullName evidence="6">Amino acid transporter transmembrane domain-containing protein</fullName>
    </recommendedName>
</protein>
<dbReference type="AlphaFoldDB" id="A0AAV8Y815"/>
<feature type="transmembrane region" description="Helical" evidence="5">
    <location>
        <begin position="97"/>
        <end position="120"/>
    </location>
</feature>
<keyword evidence="2 5" id="KW-0812">Transmembrane</keyword>
<keyword evidence="3 5" id="KW-1133">Transmembrane helix</keyword>
<organism evidence="7 8">
    <name type="scientific">Aromia moschata</name>
    <dbReference type="NCBI Taxonomy" id="1265417"/>
    <lineage>
        <taxon>Eukaryota</taxon>
        <taxon>Metazoa</taxon>
        <taxon>Ecdysozoa</taxon>
        <taxon>Arthropoda</taxon>
        <taxon>Hexapoda</taxon>
        <taxon>Insecta</taxon>
        <taxon>Pterygota</taxon>
        <taxon>Neoptera</taxon>
        <taxon>Endopterygota</taxon>
        <taxon>Coleoptera</taxon>
        <taxon>Polyphaga</taxon>
        <taxon>Cucujiformia</taxon>
        <taxon>Chrysomeloidea</taxon>
        <taxon>Cerambycidae</taxon>
        <taxon>Cerambycinae</taxon>
        <taxon>Callichromatini</taxon>
        <taxon>Aromia</taxon>
    </lineage>
</organism>
<keyword evidence="8" id="KW-1185">Reference proteome</keyword>
<dbReference type="InterPro" id="IPR013057">
    <property type="entry name" value="AA_transpt_TM"/>
</dbReference>
<name>A0AAV8Y815_9CUCU</name>
<evidence type="ECO:0000256" key="5">
    <source>
        <dbReference type="SAM" id="Phobius"/>
    </source>
</evidence>
<evidence type="ECO:0000313" key="8">
    <source>
        <dbReference type="Proteomes" id="UP001162162"/>
    </source>
</evidence>
<evidence type="ECO:0000256" key="3">
    <source>
        <dbReference type="ARBA" id="ARBA00022989"/>
    </source>
</evidence>
<gene>
    <name evidence="7" type="ORF">NQ318_004651</name>
</gene>
<dbReference type="PANTHER" id="PTHR22950">
    <property type="entry name" value="AMINO ACID TRANSPORTER"/>
    <property type="match status" value="1"/>
</dbReference>
<sequence>MLQGLPSVSSIHAFSSWTQLPLYFGTAIYAFEGIGVVLPLENNMKSPQDFGGWNGVLNTGMVVVAALYTSVGFFGYLKYGDKAVLGSVTLLLPPNELLAQSVRLMMALAIFLSYSLQFYVPFNIIWPPVKRHFDDEKTRDIAEYVTRTFLVFITFVFAIAIPNLGAVISLVGAFSSSALALIFPPLIEIVTFWPDKLGTTNWILWKDIGIICFGFIGFFIGSYVSLLNIIYPEQ</sequence>